<evidence type="ECO:0000256" key="5">
    <source>
        <dbReference type="ARBA" id="ARBA00032744"/>
    </source>
</evidence>
<reference evidence="9 10" key="1">
    <citation type="journal article" date="2014" name="Genome Announc.">
        <title>Draft Genome Sequences of Two Vibrionaceae Species, Vibrio ponticus C121 and Photobacterium aphoticum C119, Isolated as Coral Reef Microbiota.</title>
        <authorList>
            <person name="Al-saari N."/>
            <person name="Meirelles P.M."/>
            <person name="Mino S."/>
            <person name="Suda W."/>
            <person name="Oshima K."/>
            <person name="Hattori M."/>
            <person name="Ohkuma M."/>
            <person name="Thompson F.L."/>
            <person name="Gomez-Gil B."/>
            <person name="Sawabe T."/>
            <person name="Sawabe T."/>
        </authorList>
    </citation>
    <scope>NUCLEOTIDE SEQUENCE [LARGE SCALE GENOMIC DNA]</scope>
    <source>
        <strain evidence="9 10">JCM 19237</strain>
    </source>
</reference>
<feature type="domain" description="KARI C-terminal knotted" evidence="8">
    <location>
        <begin position="1"/>
        <end position="79"/>
    </location>
</feature>
<sequence>MNVVISDTAEYGNYLFANVATPLLREQFMPNVGTDVIGKGLGDTSNFVDNQKLIEVNDAVRNHPVEWIGQELRGYMTDMKRIAVGG</sequence>
<dbReference type="AlphaFoldDB" id="A0A090R0T2"/>
<comment type="similarity">
    <text evidence="7">Belongs to the ketol-acid reductoisomerase family.</text>
</comment>
<evidence type="ECO:0000256" key="7">
    <source>
        <dbReference type="PROSITE-ProRule" id="PRU01198"/>
    </source>
</evidence>
<dbReference type="InterPro" id="IPR000506">
    <property type="entry name" value="KARI_C"/>
</dbReference>
<evidence type="ECO:0000313" key="10">
    <source>
        <dbReference type="Proteomes" id="UP000029227"/>
    </source>
</evidence>
<keyword evidence="4 7" id="KW-0560">Oxidoreductase</keyword>
<dbReference type="GO" id="GO:0016853">
    <property type="term" value="F:isomerase activity"/>
    <property type="evidence" value="ECO:0007669"/>
    <property type="project" value="UniProtKB-KW"/>
</dbReference>
<dbReference type="InterPro" id="IPR013328">
    <property type="entry name" value="6PGD_dom2"/>
</dbReference>
<dbReference type="EMBL" id="BBMN01000019">
    <property type="protein sequence ID" value="GAL07724.1"/>
    <property type="molecule type" value="Genomic_DNA"/>
</dbReference>
<evidence type="ECO:0000256" key="2">
    <source>
        <dbReference type="ARBA" id="ARBA00013102"/>
    </source>
</evidence>
<evidence type="ECO:0000313" key="9">
    <source>
        <dbReference type="EMBL" id="GAL07724.1"/>
    </source>
</evidence>
<dbReference type="SUPFAM" id="SSF48179">
    <property type="entry name" value="6-phosphogluconate dehydrogenase C-terminal domain-like"/>
    <property type="match status" value="1"/>
</dbReference>
<accession>A0A090R0T2</accession>
<dbReference type="Proteomes" id="UP000029227">
    <property type="component" value="Unassembled WGS sequence"/>
</dbReference>
<dbReference type="GO" id="GO:0009099">
    <property type="term" value="P:L-valine biosynthetic process"/>
    <property type="evidence" value="ECO:0007669"/>
    <property type="project" value="UniProtKB-UniRule"/>
</dbReference>
<keyword evidence="7" id="KW-0028">Amino-acid biosynthesis</keyword>
<evidence type="ECO:0000256" key="1">
    <source>
        <dbReference type="ARBA" id="ARBA00001946"/>
    </source>
</evidence>
<evidence type="ECO:0000256" key="6">
    <source>
        <dbReference type="ARBA" id="ARBA00049021"/>
    </source>
</evidence>
<comment type="caution">
    <text evidence="9">The sequence shown here is derived from an EMBL/GenBank/DDBJ whole genome shotgun (WGS) entry which is preliminary data.</text>
</comment>
<dbReference type="InterPro" id="IPR008927">
    <property type="entry name" value="6-PGluconate_DH-like_C_sf"/>
</dbReference>
<keyword evidence="7" id="KW-0100">Branched-chain amino acid biosynthesis</keyword>
<comment type="caution">
    <text evidence="7">Lacks conserved residue(s) required for the propagation of feature annotation.</text>
</comment>
<keyword evidence="9" id="KW-0413">Isomerase</keyword>
<dbReference type="Gene3D" id="1.10.1040.10">
    <property type="entry name" value="N-(1-d-carboxylethyl)-l-norvaline Dehydrogenase, domain 2"/>
    <property type="match status" value="1"/>
</dbReference>
<evidence type="ECO:0000259" key="8">
    <source>
        <dbReference type="PROSITE" id="PS51851"/>
    </source>
</evidence>
<organism evidence="9 10">
    <name type="scientific">Photobacterium aphoticum</name>
    <dbReference type="NCBI Taxonomy" id="754436"/>
    <lineage>
        <taxon>Bacteria</taxon>
        <taxon>Pseudomonadati</taxon>
        <taxon>Pseudomonadota</taxon>
        <taxon>Gammaproteobacteria</taxon>
        <taxon>Vibrionales</taxon>
        <taxon>Vibrionaceae</taxon>
        <taxon>Photobacterium</taxon>
    </lineage>
</organism>
<evidence type="ECO:0000256" key="4">
    <source>
        <dbReference type="ARBA" id="ARBA00023002"/>
    </source>
</evidence>
<protein>
    <recommendedName>
        <fullName evidence="3">Ketol-acid reductoisomerase (NADP(+))</fullName>
        <ecNumber evidence="2">1.1.1.86</ecNumber>
    </recommendedName>
    <alternativeName>
        <fullName evidence="5">Acetohydroxy-acid isomeroreductase</fullName>
    </alternativeName>
</protein>
<dbReference type="GO" id="GO:0004455">
    <property type="term" value="F:ketol-acid reductoisomerase activity"/>
    <property type="evidence" value="ECO:0007669"/>
    <property type="project" value="UniProtKB-UniRule"/>
</dbReference>
<dbReference type="PROSITE" id="PS51851">
    <property type="entry name" value="KARI_C"/>
    <property type="match status" value="1"/>
</dbReference>
<gene>
    <name evidence="9" type="ORF">JCM19237_6906</name>
</gene>
<dbReference type="GO" id="GO:0009097">
    <property type="term" value="P:isoleucine biosynthetic process"/>
    <property type="evidence" value="ECO:0007669"/>
    <property type="project" value="UniProtKB-UniRule"/>
</dbReference>
<comment type="catalytic activity">
    <reaction evidence="6">
        <text>(2R)-2,3-dihydroxy-3-methylbutanoate + NADP(+) = (2S)-2-acetolactate + NADPH + H(+)</text>
        <dbReference type="Rhea" id="RHEA:22068"/>
        <dbReference type="ChEBI" id="CHEBI:15378"/>
        <dbReference type="ChEBI" id="CHEBI:49072"/>
        <dbReference type="ChEBI" id="CHEBI:57783"/>
        <dbReference type="ChEBI" id="CHEBI:58349"/>
        <dbReference type="ChEBI" id="CHEBI:58476"/>
        <dbReference type="EC" id="1.1.1.86"/>
    </reaction>
</comment>
<dbReference type="eggNOG" id="COG0059">
    <property type="taxonomic scope" value="Bacteria"/>
</dbReference>
<proteinExistence type="inferred from homology"/>
<evidence type="ECO:0000256" key="3">
    <source>
        <dbReference type="ARBA" id="ARBA00015731"/>
    </source>
</evidence>
<dbReference type="STRING" id="754436.JCM19237_6906"/>
<dbReference type="EC" id="1.1.1.86" evidence="2"/>
<name>A0A090R0T2_9GAMM</name>
<comment type="cofactor">
    <cofactor evidence="1">
        <name>Mg(2+)</name>
        <dbReference type="ChEBI" id="CHEBI:18420"/>
    </cofactor>
</comment>